<dbReference type="PRINTS" id="PR00359">
    <property type="entry name" value="BP450"/>
</dbReference>
<keyword evidence="4" id="KW-0560">Oxidoreductase</keyword>
<evidence type="ECO:0000313" key="6">
    <source>
        <dbReference type="Proteomes" id="UP000799302"/>
    </source>
</evidence>
<evidence type="ECO:0000313" key="5">
    <source>
        <dbReference type="EMBL" id="KAF2671826.1"/>
    </source>
</evidence>
<evidence type="ECO:0000256" key="4">
    <source>
        <dbReference type="RuleBase" id="RU000461"/>
    </source>
</evidence>
<dbReference type="Proteomes" id="UP000799302">
    <property type="component" value="Unassembled WGS sequence"/>
</dbReference>
<sequence>MGSIDHANFEKFENFDIDESAAVNLNDPAQIYAEYDYLRSKCPVIHTTKYNGYWLLTRHADIKAAAGDSATYISSVKAVVPSDPRGIRRPPLNYDAPNHTPYRTALDRTLHPRRLARLASILETHAQQELAPLLEKGEGDMCTHFGALYSAWVETSWLNLDEDMAPKLATTAAAWVNAWRNQDADEVKRHSDVLYDIARGVLRERRERPRDPLEDPASSLLLEKGPDGEFLKEEHLVGGIRQCLVVAMIAPSILMGGICKHLSEDKDLQNKLRSEPELIPAAIEEFIRLYSPYRGFSRTTSKDVDLHGETISPGNPITMTYAAANRDPEVFPEPAKFILNRPNITAHLGFGRGRHRCVGMPLARLAMQIALKVLLQSTSDFEINGELEYARMPEIGIISCPVKFS</sequence>
<keyword evidence="2 4" id="KW-0479">Metal-binding</keyword>
<proteinExistence type="inferred from homology"/>
<accession>A0A6A6UJE7</accession>
<dbReference type="GO" id="GO:0020037">
    <property type="term" value="F:heme binding"/>
    <property type="evidence" value="ECO:0007669"/>
    <property type="project" value="InterPro"/>
</dbReference>
<dbReference type="SUPFAM" id="SSF48264">
    <property type="entry name" value="Cytochrome P450"/>
    <property type="match status" value="1"/>
</dbReference>
<reference evidence="5" key="1">
    <citation type="journal article" date="2020" name="Stud. Mycol.">
        <title>101 Dothideomycetes genomes: a test case for predicting lifestyles and emergence of pathogens.</title>
        <authorList>
            <person name="Haridas S."/>
            <person name="Albert R."/>
            <person name="Binder M."/>
            <person name="Bloem J."/>
            <person name="Labutti K."/>
            <person name="Salamov A."/>
            <person name="Andreopoulos B."/>
            <person name="Baker S."/>
            <person name="Barry K."/>
            <person name="Bills G."/>
            <person name="Bluhm B."/>
            <person name="Cannon C."/>
            <person name="Castanera R."/>
            <person name="Culley D."/>
            <person name="Daum C."/>
            <person name="Ezra D."/>
            <person name="Gonzalez J."/>
            <person name="Henrissat B."/>
            <person name="Kuo A."/>
            <person name="Liang C."/>
            <person name="Lipzen A."/>
            <person name="Lutzoni F."/>
            <person name="Magnuson J."/>
            <person name="Mondo S."/>
            <person name="Nolan M."/>
            <person name="Ohm R."/>
            <person name="Pangilinan J."/>
            <person name="Park H.-J."/>
            <person name="Ramirez L."/>
            <person name="Alfaro M."/>
            <person name="Sun H."/>
            <person name="Tritt A."/>
            <person name="Yoshinaga Y."/>
            <person name="Zwiers L.-H."/>
            <person name="Turgeon B."/>
            <person name="Goodwin S."/>
            <person name="Spatafora J."/>
            <person name="Crous P."/>
            <person name="Grigoriev I."/>
        </authorList>
    </citation>
    <scope>NUCLEOTIDE SEQUENCE</scope>
    <source>
        <strain evidence="5">CBS 115976</strain>
    </source>
</reference>
<dbReference type="InterPro" id="IPR002397">
    <property type="entry name" value="Cyt_P450_B"/>
</dbReference>
<keyword evidence="4" id="KW-0503">Monooxygenase</keyword>
<organism evidence="5 6">
    <name type="scientific">Microthyrium microscopicum</name>
    <dbReference type="NCBI Taxonomy" id="703497"/>
    <lineage>
        <taxon>Eukaryota</taxon>
        <taxon>Fungi</taxon>
        <taxon>Dikarya</taxon>
        <taxon>Ascomycota</taxon>
        <taxon>Pezizomycotina</taxon>
        <taxon>Dothideomycetes</taxon>
        <taxon>Dothideomycetes incertae sedis</taxon>
        <taxon>Microthyriales</taxon>
        <taxon>Microthyriaceae</taxon>
        <taxon>Microthyrium</taxon>
    </lineage>
</organism>
<name>A0A6A6UJE7_9PEZI</name>
<dbReference type="GO" id="GO:0005506">
    <property type="term" value="F:iron ion binding"/>
    <property type="evidence" value="ECO:0007669"/>
    <property type="project" value="InterPro"/>
</dbReference>
<dbReference type="PANTHER" id="PTHR46696:SF6">
    <property type="entry name" value="P450, PUTATIVE (EUROFUNG)-RELATED"/>
    <property type="match status" value="1"/>
</dbReference>
<dbReference type="OrthoDB" id="3945418at2759"/>
<evidence type="ECO:0000256" key="2">
    <source>
        <dbReference type="ARBA" id="ARBA00022723"/>
    </source>
</evidence>
<dbReference type="Gene3D" id="1.10.630.10">
    <property type="entry name" value="Cytochrome P450"/>
    <property type="match status" value="1"/>
</dbReference>
<comment type="similarity">
    <text evidence="1 4">Belongs to the cytochrome P450 family.</text>
</comment>
<keyword evidence="4" id="KW-0349">Heme</keyword>
<dbReference type="GO" id="GO:0004497">
    <property type="term" value="F:monooxygenase activity"/>
    <property type="evidence" value="ECO:0007669"/>
    <property type="project" value="UniProtKB-KW"/>
</dbReference>
<dbReference type="GO" id="GO:0016705">
    <property type="term" value="F:oxidoreductase activity, acting on paired donors, with incorporation or reduction of molecular oxygen"/>
    <property type="evidence" value="ECO:0007669"/>
    <property type="project" value="InterPro"/>
</dbReference>
<dbReference type="PROSITE" id="PS00086">
    <property type="entry name" value="CYTOCHROME_P450"/>
    <property type="match status" value="1"/>
</dbReference>
<dbReference type="Pfam" id="PF00067">
    <property type="entry name" value="p450"/>
    <property type="match status" value="1"/>
</dbReference>
<dbReference type="PANTHER" id="PTHR46696">
    <property type="entry name" value="P450, PUTATIVE (EUROFUNG)-RELATED"/>
    <property type="match status" value="1"/>
</dbReference>
<dbReference type="InterPro" id="IPR036396">
    <property type="entry name" value="Cyt_P450_sf"/>
</dbReference>
<evidence type="ECO:0000256" key="1">
    <source>
        <dbReference type="ARBA" id="ARBA00010617"/>
    </source>
</evidence>
<dbReference type="InterPro" id="IPR001128">
    <property type="entry name" value="Cyt_P450"/>
</dbReference>
<keyword evidence="6" id="KW-1185">Reference proteome</keyword>
<dbReference type="EMBL" id="MU004232">
    <property type="protein sequence ID" value="KAF2671826.1"/>
    <property type="molecule type" value="Genomic_DNA"/>
</dbReference>
<dbReference type="InterPro" id="IPR017972">
    <property type="entry name" value="Cyt_P450_CS"/>
</dbReference>
<gene>
    <name evidence="5" type="ORF">BT63DRAFT_476675</name>
</gene>
<protein>
    <submittedName>
        <fullName evidence="5">Putative cytochrome P450</fullName>
    </submittedName>
</protein>
<keyword evidence="3 4" id="KW-0408">Iron</keyword>
<dbReference type="AlphaFoldDB" id="A0A6A6UJE7"/>
<evidence type="ECO:0000256" key="3">
    <source>
        <dbReference type="ARBA" id="ARBA00023004"/>
    </source>
</evidence>